<gene>
    <name evidence="2" type="ORF">D9611_007598</name>
</gene>
<feature type="compositionally biased region" description="Pro residues" evidence="1">
    <location>
        <begin position="28"/>
        <end position="38"/>
    </location>
</feature>
<dbReference type="AlphaFoldDB" id="A0A8H5FC86"/>
<evidence type="ECO:0000313" key="3">
    <source>
        <dbReference type="Proteomes" id="UP000541558"/>
    </source>
</evidence>
<dbReference type="OrthoDB" id="2116030at2759"/>
<keyword evidence="3" id="KW-1185">Reference proteome</keyword>
<proteinExistence type="predicted"/>
<name>A0A8H5FC86_9AGAR</name>
<feature type="compositionally biased region" description="Low complexity" evidence="1">
    <location>
        <begin position="49"/>
        <end position="58"/>
    </location>
</feature>
<evidence type="ECO:0000313" key="2">
    <source>
        <dbReference type="EMBL" id="KAF5331514.1"/>
    </source>
</evidence>
<comment type="caution">
    <text evidence="2">The sequence shown here is derived from an EMBL/GenBank/DDBJ whole genome shotgun (WGS) entry which is preliminary data.</text>
</comment>
<accession>A0A8H5FC86</accession>
<sequence length="104" mass="11563">MRASIRVASQFRQPLIKFIGKRQFPSQPDVPHPHPQAPPDFQRVFGAQSSSTSATAKSESPKEESLASSYSQFWEAPPRYWNYRAHVPEDAEIEAIMSGGASST</sequence>
<dbReference type="EMBL" id="JAACJK010000113">
    <property type="protein sequence ID" value="KAF5331514.1"/>
    <property type="molecule type" value="Genomic_DNA"/>
</dbReference>
<reference evidence="2 3" key="1">
    <citation type="journal article" date="2020" name="ISME J.">
        <title>Uncovering the hidden diversity of litter-decomposition mechanisms in mushroom-forming fungi.</title>
        <authorList>
            <person name="Floudas D."/>
            <person name="Bentzer J."/>
            <person name="Ahren D."/>
            <person name="Johansson T."/>
            <person name="Persson P."/>
            <person name="Tunlid A."/>
        </authorList>
    </citation>
    <scope>NUCLEOTIDE SEQUENCE [LARGE SCALE GENOMIC DNA]</scope>
    <source>
        <strain evidence="2 3">CBS 175.51</strain>
    </source>
</reference>
<protein>
    <submittedName>
        <fullName evidence="2">Uncharacterized protein</fullName>
    </submittedName>
</protein>
<dbReference type="Proteomes" id="UP000541558">
    <property type="component" value="Unassembled WGS sequence"/>
</dbReference>
<evidence type="ECO:0000256" key="1">
    <source>
        <dbReference type="SAM" id="MobiDB-lite"/>
    </source>
</evidence>
<feature type="region of interest" description="Disordered" evidence="1">
    <location>
        <begin position="23"/>
        <end position="68"/>
    </location>
</feature>
<organism evidence="2 3">
    <name type="scientific">Ephemerocybe angulata</name>
    <dbReference type="NCBI Taxonomy" id="980116"/>
    <lineage>
        <taxon>Eukaryota</taxon>
        <taxon>Fungi</taxon>
        <taxon>Dikarya</taxon>
        <taxon>Basidiomycota</taxon>
        <taxon>Agaricomycotina</taxon>
        <taxon>Agaricomycetes</taxon>
        <taxon>Agaricomycetidae</taxon>
        <taxon>Agaricales</taxon>
        <taxon>Agaricineae</taxon>
        <taxon>Psathyrellaceae</taxon>
        <taxon>Ephemerocybe</taxon>
    </lineage>
</organism>